<dbReference type="InterPro" id="IPR036817">
    <property type="entry name" value="Transthyretin/HIU_hydrolase_sf"/>
</dbReference>
<evidence type="ECO:0000256" key="8">
    <source>
        <dbReference type="RuleBase" id="RU361270"/>
    </source>
</evidence>
<feature type="binding site" evidence="7">
    <location>
        <position position="9"/>
    </location>
    <ligand>
        <name>substrate</name>
    </ligand>
</feature>
<dbReference type="Proteomes" id="UP000182652">
    <property type="component" value="Unassembled WGS sequence"/>
</dbReference>
<comment type="subunit">
    <text evidence="4 8">Homotetramer.</text>
</comment>
<dbReference type="GO" id="GO:0006144">
    <property type="term" value="P:purine nucleobase metabolic process"/>
    <property type="evidence" value="ECO:0007669"/>
    <property type="project" value="UniProtKB-KW"/>
</dbReference>
<protein>
    <recommendedName>
        <fullName evidence="8">5-hydroxyisourate hydrolase</fullName>
        <shortName evidence="8">HIU hydrolase</shortName>
        <shortName evidence="8">HIUHase</shortName>
        <ecNumber evidence="8">3.5.2.17</ecNumber>
    </recommendedName>
</protein>
<dbReference type="InterPro" id="IPR023418">
    <property type="entry name" value="Thyroxine_BS"/>
</dbReference>
<dbReference type="InterPro" id="IPR023416">
    <property type="entry name" value="Transthyretin/HIU_hydrolase_d"/>
</dbReference>
<comment type="catalytic activity">
    <reaction evidence="1 8">
        <text>5-hydroxyisourate + H2O = 5-hydroxy-2-oxo-4-ureido-2,5-dihydro-1H-imidazole-5-carboxylate + H(+)</text>
        <dbReference type="Rhea" id="RHEA:23736"/>
        <dbReference type="ChEBI" id="CHEBI:15377"/>
        <dbReference type="ChEBI" id="CHEBI:15378"/>
        <dbReference type="ChEBI" id="CHEBI:18072"/>
        <dbReference type="ChEBI" id="CHEBI:58639"/>
        <dbReference type="EC" id="3.5.2.17"/>
    </reaction>
</comment>
<dbReference type="CDD" id="cd05822">
    <property type="entry name" value="TLP_HIUase"/>
    <property type="match status" value="1"/>
</dbReference>
<feature type="binding site" evidence="7">
    <location>
        <position position="47"/>
    </location>
    <ligand>
        <name>substrate</name>
    </ligand>
</feature>
<evidence type="ECO:0000313" key="10">
    <source>
        <dbReference type="EMBL" id="SEB63682.1"/>
    </source>
</evidence>
<evidence type="ECO:0000256" key="5">
    <source>
        <dbReference type="ARBA" id="ARBA00022631"/>
    </source>
</evidence>
<keyword evidence="5 8" id="KW-0659">Purine metabolism</keyword>
<dbReference type="EMBL" id="FNSN01000003">
    <property type="protein sequence ID" value="SEB63682.1"/>
    <property type="molecule type" value="Genomic_DNA"/>
</dbReference>
<evidence type="ECO:0000256" key="6">
    <source>
        <dbReference type="ARBA" id="ARBA00022801"/>
    </source>
</evidence>
<keyword evidence="11" id="KW-1185">Reference proteome</keyword>
<dbReference type="PANTHER" id="PTHR10395:SF7">
    <property type="entry name" value="5-HYDROXYISOURATE HYDROLASE"/>
    <property type="match status" value="1"/>
</dbReference>
<proteinExistence type="inferred from homology"/>
<evidence type="ECO:0000256" key="7">
    <source>
        <dbReference type="PIRSR" id="PIRSR600895-51"/>
    </source>
</evidence>
<dbReference type="NCBIfam" id="TIGR02962">
    <property type="entry name" value="hdxy_isourate"/>
    <property type="match status" value="1"/>
</dbReference>
<evidence type="ECO:0000256" key="4">
    <source>
        <dbReference type="ARBA" id="ARBA00011881"/>
    </source>
</evidence>
<gene>
    <name evidence="10" type="ORF">SAMN04489745_0842</name>
</gene>
<comment type="similarity">
    <text evidence="3 8">Belongs to the transthyretin family. 5-hydroxyisourate hydrolase subfamily.</text>
</comment>
<organism evidence="10 11">
    <name type="scientific">Arthrobacter woluwensis</name>
    <dbReference type="NCBI Taxonomy" id="156980"/>
    <lineage>
        <taxon>Bacteria</taxon>
        <taxon>Bacillati</taxon>
        <taxon>Actinomycetota</taxon>
        <taxon>Actinomycetes</taxon>
        <taxon>Micrococcales</taxon>
        <taxon>Micrococcaceae</taxon>
        <taxon>Arthrobacter</taxon>
    </lineage>
</organism>
<evidence type="ECO:0000256" key="3">
    <source>
        <dbReference type="ARBA" id="ARBA00009850"/>
    </source>
</evidence>
<dbReference type="RefSeq" id="WP_066216358.1">
    <property type="nucleotide sequence ID" value="NZ_FNSN01000003.1"/>
</dbReference>
<dbReference type="InterPro" id="IPR000895">
    <property type="entry name" value="Transthyretin/HIU_hydrolase"/>
</dbReference>
<name>A0A1H4L0H3_9MICC</name>
<dbReference type="SMART" id="SM00095">
    <property type="entry name" value="TR_THY"/>
    <property type="match status" value="1"/>
</dbReference>
<feature type="domain" description="Transthyretin/hydroxyisourate hydrolase" evidence="9">
    <location>
        <begin position="1"/>
        <end position="112"/>
    </location>
</feature>
<dbReference type="Pfam" id="PF00576">
    <property type="entry name" value="Transthyretin"/>
    <property type="match status" value="1"/>
</dbReference>
<feature type="binding site" evidence="7">
    <location>
        <position position="110"/>
    </location>
    <ligand>
        <name>substrate</name>
    </ligand>
</feature>
<reference evidence="10 11" key="1">
    <citation type="submission" date="2016-10" db="EMBL/GenBank/DDBJ databases">
        <authorList>
            <person name="de Groot N.N."/>
        </authorList>
    </citation>
    <scope>NUCLEOTIDE SEQUENCE [LARGE SCALE GENOMIC DNA]</scope>
    <source>
        <strain evidence="10 11">DSM 10495</strain>
    </source>
</reference>
<evidence type="ECO:0000259" key="9">
    <source>
        <dbReference type="SMART" id="SM00095"/>
    </source>
</evidence>
<dbReference type="STRING" id="156980.SAMN04489745_0842"/>
<evidence type="ECO:0000313" key="11">
    <source>
        <dbReference type="Proteomes" id="UP000182652"/>
    </source>
</evidence>
<dbReference type="PROSITE" id="PS00768">
    <property type="entry name" value="TRANSTHYRETIN_1"/>
    <property type="match status" value="1"/>
</dbReference>
<dbReference type="Gene3D" id="2.60.40.180">
    <property type="entry name" value="Transthyretin/hydroxyisourate hydrolase domain"/>
    <property type="match status" value="1"/>
</dbReference>
<dbReference type="AlphaFoldDB" id="A0A1H4L0H3"/>
<sequence length="113" mass="12026">MSVSQITTHILDTGSGRPAADVPVILFANADGAWNEIARGVTDADGRIKNLGPESVPGGTYKLNFATGAYYEGQGQSTFFPEVELTFAVADTGEHYHVPLLLSPFAFSTYRGS</sequence>
<keyword evidence="6 8" id="KW-0378">Hydrolase</keyword>
<evidence type="ECO:0000256" key="2">
    <source>
        <dbReference type="ARBA" id="ARBA00002704"/>
    </source>
</evidence>
<dbReference type="PANTHER" id="PTHR10395">
    <property type="entry name" value="URICASE AND TRANSTHYRETIN-RELATED"/>
    <property type="match status" value="1"/>
</dbReference>
<comment type="function">
    <text evidence="2">Catalyzes the hydrolysis of 5-hydroxyisourate (HIU) to 2-oxo-4-hydroxy-4-carboxy-5-ureidoimidazoline (OHCU).</text>
</comment>
<accession>A0A1H4L0H3</accession>
<evidence type="ECO:0000256" key="1">
    <source>
        <dbReference type="ARBA" id="ARBA00001043"/>
    </source>
</evidence>
<dbReference type="InterPro" id="IPR014306">
    <property type="entry name" value="Hydroxyisourate_hydrolase"/>
</dbReference>
<dbReference type="PRINTS" id="PR00189">
    <property type="entry name" value="TRNSTHYRETIN"/>
</dbReference>
<dbReference type="EC" id="3.5.2.17" evidence="8"/>
<dbReference type="SUPFAM" id="SSF49472">
    <property type="entry name" value="Transthyretin (synonym: prealbumin)"/>
    <property type="match status" value="1"/>
</dbReference>
<dbReference type="GO" id="GO:0033971">
    <property type="term" value="F:hydroxyisourate hydrolase activity"/>
    <property type="evidence" value="ECO:0007669"/>
    <property type="project" value="UniProtKB-EC"/>
</dbReference>